<sequence>MNDILPFTDTKEKGAADFYFCINATFAHIQRTFAEEGLHRYWEDLGRDWMSPVWMRWREGGLDAVAEYMRRSFEVEPGADVIVERHPESVEVEVRTCPALAHLRASGRAPIETYCHHCYVVMNAAARCAGLAVRLEGGNGSCRQWFGVAAGAADQDLMEIRPCVMEADDAGNL</sequence>
<dbReference type="PATRIC" id="fig|888050.3.peg.457"/>
<protein>
    <recommendedName>
        <fullName evidence="3">4-vinyl reductase 4VR domain-containing protein</fullName>
    </recommendedName>
</protein>
<comment type="caution">
    <text evidence="1">The sequence shown here is derived from an EMBL/GenBank/DDBJ whole genome shotgun (WGS) entry which is preliminary data.</text>
</comment>
<dbReference type="STRING" id="888050.HMPREF9004_0469"/>
<gene>
    <name evidence="1" type="ORF">HMPREF9004_0469</name>
</gene>
<dbReference type="RefSeq" id="WP_005962200.1">
    <property type="nucleotide sequence ID" value="NZ_CP040505.1"/>
</dbReference>
<keyword evidence="2" id="KW-1185">Reference proteome</keyword>
<evidence type="ECO:0008006" key="3">
    <source>
        <dbReference type="Google" id="ProtNLM"/>
    </source>
</evidence>
<name>N6WEX5_9ACTO</name>
<organism evidence="1 2">
    <name type="scientific">Schaalia cardiffensis F0333</name>
    <dbReference type="NCBI Taxonomy" id="888050"/>
    <lineage>
        <taxon>Bacteria</taxon>
        <taxon>Bacillati</taxon>
        <taxon>Actinomycetota</taxon>
        <taxon>Actinomycetes</taxon>
        <taxon>Actinomycetales</taxon>
        <taxon>Actinomycetaceae</taxon>
        <taxon>Schaalia</taxon>
    </lineage>
</organism>
<dbReference type="HOGENOM" id="CLU_1561354_0_0_11"/>
<evidence type="ECO:0000313" key="1">
    <source>
        <dbReference type="EMBL" id="ENO18799.1"/>
    </source>
</evidence>
<evidence type="ECO:0000313" key="2">
    <source>
        <dbReference type="Proteomes" id="UP000013015"/>
    </source>
</evidence>
<dbReference type="OrthoDB" id="7946534at2"/>
<accession>N6WEX5</accession>
<reference evidence="1 2" key="1">
    <citation type="submission" date="2013-03" db="EMBL/GenBank/DDBJ databases">
        <title>Reference genome for the Human Microbiome Project.</title>
        <authorList>
            <person name="Aqrawi P."/>
            <person name="Ayvaz T."/>
            <person name="Bess C."/>
            <person name="Blankenburg K."/>
            <person name="Coyle M."/>
            <person name="Deng J."/>
            <person name="Forbes L."/>
            <person name="Fowler G."/>
            <person name="Francisco L."/>
            <person name="Fu Q."/>
            <person name="Gibbs R."/>
            <person name="Gross S."/>
            <person name="Gubbala S."/>
            <person name="Hale W."/>
            <person name="Hemphill L."/>
            <person name="Highlander S."/>
            <person name="Hirani K."/>
            <person name="Jackson L."/>
            <person name="Jakkamsetti A."/>
            <person name="Javaid M."/>
            <person name="Jayaseelan J.C."/>
            <person name="Jiang H."/>
            <person name="Joshi V."/>
            <person name="Korchina V."/>
            <person name="Kovar C."/>
            <person name="Lara F."/>
            <person name="Lee S."/>
            <person name="Liu Y."/>
            <person name="Mata R."/>
            <person name="Mathew T."/>
            <person name="Munidasa M."/>
            <person name="Muzny D."/>
            <person name="Nazareth L."/>
            <person name="Ngo R."/>
            <person name="Nguyen L."/>
            <person name="Nguyen N."/>
            <person name="Okwuonu G."/>
            <person name="Ongeri F."/>
            <person name="Palculict T."/>
            <person name="Patil S."/>
            <person name="Petrosino J."/>
            <person name="Pham C."/>
            <person name="Pham P."/>
            <person name="Pu L.-L."/>
            <person name="Qin X."/>
            <person name="Qu J."/>
            <person name="Reid J."/>
            <person name="Ross M."/>
            <person name="Ruth R."/>
            <person name="Saada N."/>
            <person name="San Lucas F."/>
            <person name="Santibanez J."/>
            <person name="Shang Y."/>
            <person name="Simmons D."/>
            <person name="Song X.-Z."/>
            <person name="Tang L.-Y."/>
            <person name="Thornton R."/>
            <person name="Warren J."/>
            <person name="Weissenberger G."/>
            <person name="Wilczek-Boney K."/>
            <person name="Worley K."/>
            <person name="Youmans B."/>
            <person name="Zhang J."/>
            <person name="Zhang L."/>
            <person name="Zhao Z."/>
            <person name="Zhou C."/>
            <person name="Zhu D."/>
            <person name="Zhu Y."/>
        </authorList>
    </citation>
    <scope>NUCLEOTIDE SEQUENCE [LARGE SCALE GENOMIC DNA]</scope>
    <source>
        <strain evidence="1 2">F0333</strain>
    </source>
</reference>
<dbReference type="EMBL" id="AQHZ01000007">
    <property type="protein sequence ID" value="ENO18799.1"/>
    <property type="molecule type" value="Genomic_DNA"/>
</dbReference>
<proteinExistence type="predicted"/>
<dbReference type="Proteomes" id="UP000013015">
    <property type="component" value="Unassembled WGS sequence"/>
</dbReference>
<dbReference type="AlphaFoldDB" id="N6WEX5"/>